<proteinExistence type="predicted"/>
<accession>A0A319DLT1</accession>
<protein>
    <submittedName>
        <fullName evidence="1">Uncharacterized protein</fullName>
    </submittedName>
</protein>
<dbReference type="AlphaFoldDB" id="A0A319DLT1"/>
<evidence type="ECO:0000313" key="2">
    <source>
        <dbReference type="Proteomes" id="UP000247810"/>
    </source>
</evidence>
<gene>
    <name evidence="1" type="ORF">BO71DRAFT_403361</name>
</gene>
<sequence length="63" mass="7350">MTPSRLNADLSWVGVQIYSRGSIREWEVWLGWPLSDADRAFNCRLRYSRVVLLWASIATPRLI</sequence>
<reference evidence="1 2" key="1">
    <citation type="submission" date="2018-02" db="EMBL/GenBank/DDBJ databases">
        <title>The genomes of Aspergillus section Nigri reveals drivers in fungal speciation.</title>
        <authorList>
            <consortium name="DOE Joint Genome Institute"/>
            <person name="Vesth T.C."/>
            <person name="Nybo J."/>
            <person name="Theobald S."/>
            <person name="Brandl J."/>
            <person name="Frisvad J.C."/>
            <person name="Nielsen K.F."/>
            <person name="Lyhne E.K."/>
            <person name="Kogle M.E."/>
            <person name="Kuo A."/>
            <person name="Riley R."/>
            <person name="Clum A."/>
            <person name="Nolan M."/>
            <person name="Lipzen A."/>
            <person name="Salamov A."/>
            <person name="Henrissat B."/>
            <person name="Wiebenga A."/>
            <person name="De vries R.P."/>
            <person name="Grigoriev I.V."/>
            <person name="Mortensen U.H."/>
            <person name="Andersen M.R."/>
            <person name="Baker S.E."/>
        </authorList>
    </citation>
    <scope>NUCLEOTIDE SEQUENCE [LARGE SCALE GENOMIC DNA]</scope>
    <source>
        <strain evidence="1 2">CBS 707.79</strain>
    </source>
</reference>
<dbReference type="EMBL" id="KZ826050">
    <property type="protein sequence ID" value="PYH89058.1"/>
    <property type="molecule type" value="Genomic_DNA"/>
</dbReference>
<organism evidence="1 2">
    <name type="scientific">Aspergillus ellipticus CBS 707.79</name>
    <dbReference type="NCBI Taxonomy" id="1448320"/>
    <lineage>
        <taxon>Eukaryota</taxon>
        <taxon>Fungi</taxon>
        <taxon>Dikarya</taxon>
        <taxon>Ascomycota</taxon>
        <taxon>Pezizomycotina</taxon>
        <taxon>Eurotiomycetes</taxon>
        <taxon>Eurotiomycetidae</taxon>
        <taxon>Eurotiales</taxon>
        <taxon>Aspergillaceae</taxon>
        <taxon>Aspergillus</taxon>
        <taxon>Aspergillus subgen. Circumdati</taxon>
    </lineage>
</organism>
<dbReference type="VEuPathDB" id="FungiDB:BO71DRAFT_403361"/>
<evidence type="ECO:0000313" key="1">
    <source>
        <dbReference type="EMBL" id="PYH89058.1"/>
    </source>
</evidence>
<dbReference type="Proteomes" id="UP000247810">
    <property type="component" value="Unassembled WGS sequence"/>
</dbReference>
<name>A0A319DLT1_9EURO</name>
<keyword evidence="2" id="KW-1185">Reference proteome</keyword>